<evidence type="ECO:0000313" key="2">
    <source>
        <dbReference type="EMBL" id="SEK61870.1"/>
    </source>
</evidence>
<reference evidence="3" key="1">
    <citation type="submission" date="2016-10" db="EMBL/GenBank/DDBJ databases">
        <authorList>
            <person name="Varghese N."/>
            <person name="Submissions S."/>
        </authorList>
    </citation>
    <scope>NUCLEOTIDE SEQUENCE [LARGE SCALE GENOMIC DNA]</scope>
    <source>
        <strain evidence="3">Jip14</strain>
    </source>
</reference>
<feature type="transmembrane region" description="Helical" evidence="1">
    <location>
        <begin position="415"/>
        <end position="434"/>
    </location>
</feature>
<feature type="transmembrane region" description="Helical" evidence="1">
    <location>
        <begin position="72"/>
        <end position="95"/>
    </location>
</feature>
<protein>
    <recommendedName>
        <fullName evidence="4">Dolichyl-phosphate-mannose-protein mannosyltransferase</fullName>
    </recommendedName>
</protein>
<organism evidence="2 3">
    <name type="scientific">Parapedobacter koreensis</name>
    <dbReference type="NCBI Taxonomy" id="332977"/>
    <lineage>
        <taxon>Bacteria</taxon>
        <taxon>Pseudomonadati</taxon>
        <taxon>Bacteroidota</taxon>
        <taxon>Sphingobacteriia</taxon>
        <taxon>Sphingobacteriales</taxon>
        <taxon>Sphingobacteriaceae</taxon>
        <taxon>Parapedobacter</taxon>
    </lineage>
</organism>
<dbReference type="EMBL" id="FNZR01000002">
    <property type="protein sequence ID" value="SEK61870.1"/>
    <property type="molecule type" value="Genomic_DNA"/>
</dbReference>
<keyword evidence="1" id="KW-1133">Transmembrane helix</keyword>
<feature type="transmembrane region" description="Helical" evidence="1">
    <location>
        <begin position="440"/>
        <end position="457"/>
    </location>
</feature>
<evidence type="ECO:0000313" key="3">
    <source>
        <dbReference type="Proteomes" id="UP000198916"/>
    </source>
</evidence>
<sequence length="581" mass="65207">MDKASGLAKHYFLIGFFLMLVLGLTLVILSLTFFLDGHVGRWQFPLALVVATGINAYILFRSQWMGTAEIKGKYYTLGASVLFVLLAILISGQFYDISEDGQEYHQEAIIQLRQGWNPYRTALDDSITTHSIWINHYAKGMETIQAAIYATTGRIETGKATNLLLIVAGLFFSLSILVPKISTPKAWITSILLTCNPVVIVQALTYYVDGVLGSIFLIFIAATILALKEKQWMHYLLIVVIITLAFGIKFTAVVYMAMLMAAVFCWLLFHKKLKSHKILIVGFVSGVVLGILAGFNPYVTNTLNFGHPFYPLMGSKKVDIMTRNSPATFGERSPAERFFISLFSHTDNAIMETGGKPVLKVPFTLNEVDIVNSGKVDTRVAGFGPFFSGIVILAILLFILLAIQCRKERRFKNILSIIITLVVTIVIIPESWWARYVPQFWFIPIILLVTSEWLLPGKHKVLKFAVYTTLAANVIFAFSAIVQNIVITSQINHQLAILKDTSQPIVIDFRKSASNRIRFQEHEIPYIQQSFENDSVGEWIIRSEARFLPPENINRELTPPVILRLLGGLRIKLKPWGGIGQ</sequence>
<dbReference type="RefSeq" id="WP_090603328.1">
    <property type="nucleotide sequence ID" value="NZ_FNZR01000002.1"/>
</dbReference>
<keyword evidence="1" id="KW-0472">Membrane</keyword>
<dbReference type="Proteomes" id="UP000198916">
    <property type="component" value="Unassembled WGS sequence"/>
</dbReference>
<feature type="transmembrane region" description="Helical" evidence="1">
    <location>
        <begin position="254"/>
        <end position="269"/>
    </location>
</feature>
<evidence type="ECO:0000256" key="1">
    <source>
        <dbReference type="SAM" id="Phobius"/>
    </source>
</evidence>
<name>A0A1H7IJY8_9SPHI</name>
<dbReference type="STRING" id="332977.SAMN05421740_102240"/>
<keyword evidence="1" id="KW-0812">Transmembrane</keyword>
<gene>
    <name evidence="2" type="ORF">SAMN05421740_102240</name>
</gene>
<feature type="transmembrane region" description="Helical" evidence="1">
    <location>
        <begin position="383"/>
        <end position="403"/>
    </location>
</feature>
<feature type="transmembrane region" description="Helical" evidence="1">
    <location>
        <begin position="41"/>
        <end position="60"/>
    </location>
</feature>
<feature type="transmembrane region" description="Helical" evidence="1">
    <location>
        <begin position="160"/>
        <end position="179"/>
    </location>
</feature>
<proteinExistence type="predicted"/>
<feature type="transmembrane region" description="Helical" evidence="1">
    <location>
        <begin position="210"/>
        <end position="227"/>
    </location>
</feature>
<evidence type="ECO:0008006" key="4">
    <source>
        <dbReference type="Google" id="ProtNLM"/>
    </source>
</evidence>
<feature type="transmembrane region" description="Helical" evidence="1">
    <location>
        <begin position="278"/>
        <end position="299"/>
    </location>
</feature>
<dbReference type="AlphaFoldDB" id="A0A1H7IJY8"/>
<dbReference type="OrthoDB" id="787156at2"/>
<accession>A0A1H7IJY8</accession>
<feature type="transmembrane region" description="Helical" evidence="1">
    <location>
        <begin position="12"/>
        <end position="35"/>
    </location>
</feature>
<feature type="transmembrane region" description="Helical" evidence="1">
    <location>
        <begin position="464"/>
        <end position="482"/>
    </location>
</feature>
<keyword evidence="3" id="KW-1185">Reference proteome</keyword>